<comment type="similarity">
    <text evidence="2">Belongs to the bacterial solute-binding protein SsuA/TauA family.</text>
</comment>
<evidence type="ECO:0000313" key="7">
    <source>
        <dbReference type="Proteomes" id="UP000334820"/>
    </source>
</evidence>
<keyword evidence="7" id="KW-1185">Reference proteome</keyword>
<feature type="chain" id="PRO_5023805508" evidence="4">
    <location>
        <begin position="31"/>
        <end position="347"/>
    </location>
</feature>
<protein>
    <submittedName>
        <fullName evidence="6">ABC transporter substrate-binding protein</fullName>
    </submittedName>
</protein>
<evidence type="ECO:0000256" key="4">
    <source>
        <dbReference type="SAM" id="SignalP"/>
    </source>
</evidence>
<sequence length="347" mass="36867">MSVKRQWLRQPMTVLILLLAALASACGSSASGPTVSNGKIQLKIMVGGLSKQIYLPNMLTQRLGYFAQEGLAVTLIDEASGQSAEDEVLAGQVDAGSGSYNHTIELQAAGKQMECVVQLDIAPGEAEIVATREAGQIRSVSDLKGKNLGVTELGSGTQTLTTVLLHKVGIAPNQVHFVPVGAGDTFIAALQQGKIDAGMTTEPTISRILASGIGKVLVDLRTPQTTQAALGGPYPFICVFMRNDYVNAHKDVVQKLVNAYVKTLKWIHSHTAEQIADMMPADYYAGNKQLYVTALQNQLAIFSPDGLMPAGGPEFVLSTEQQSNSSVQGKQIDLSATYTNEFASKAS</sequence>
<accession>A0A5J4KAH9</accession>
<evidence type="ECO:0000259" key="5">
    <source>
        <dbReference type="Pfam" id="PF09084"/>
    </source>
</evidence>
<dbReference type="PANTHER" id="PTHR30024:SF47">
    <property type="entry name" value="TAURINE-BINDING PERIPLASMIC PROTEIN"/>
    <property type="match status" value="1"/>
</dbReference>
<evidence type="ECO:0000313" key="6">
    <source>
        <dbReference type="EMBL" id="GER83717.1"/>
    </source>
</evidence>
<reference evidence="6 7" key="1">
    <citation type="journal article" date="2019" name="Int. J. Syst. Evol. Microbiol.">
        <title>Thermogemmatispora aurantia sp. nov. and Thermogemmatispora argillosa sp. nov., within the class Ktedonobacteria, and emended description of the genus Thermogemmatispora.</title>
        <authorList>
            <person name="Zheng Y."/>
            <person name="Wang C.M."/>
            <person name="Sakai Y."/>
            <person name="Abe K."/>
            <person name="Yokota A."/>
            <person name="Yabe S."/>
        </authorList>
    </citation>
    <scope>NUCLEOTIDE SEQUENCE [LARGE SCALE GENOMIC DNA]</scope>
    <source>
        <strain evidence="6 7">A1-2</strain>
    </source>
</reference>
<dbReference type="GO" id="GO:0042918">
    <property type="term" value="P:alkanesulfonate transmembrane transport"/>
    <property type="evidence" value="ECO:0007669"/>
    <property type="project" value="TreeGrafter"/>
</dbReference>
<gene>
    <name evidence="6" type="ORF">KTAU_23540</name>
</gene>
<evidence type="ECO:0000256" key="2">
    <source>
        <dbReference type="ARBA" id="ARBA00010742"/>
    </source>
</evidence>
<feature type="signal peptide" evidence="4">
    <location>
        <begin position="1"/>
        <end position="30"/>
    </location>
</feature>
<dbReference type="GO" id="GO:0042597">
    <property type="term" value="C:periplasmic space"/>
    <property type="evidence" value="ECO:0007669"/>
    <property type="project" value="UniProtKB-SubCell"/>
</dbReference>
<evidence type="ECO:0000256" key="3">
    <source>
        <dbReference type="ARBA" id="ARBA00022729"/>
    </source>
</evidence>
<dbReference type="PANTHER" id="PTHR30024">
    <property type="entry name" value="ALIPHATIC SULFONATES-BINDING PROTEIN-RELATED"/>
    <property type="match status" value="1"/>
</dbReference>
<comment type="subcellular location">
    <subcellularLocation>
        <location evidence="1">Periplasm</location>
    </subcellularLocation>
</comment>
<keyword evidence="3 4" id="KW-0732">Signal</keyword>
<evidence type="ECO:0000256" key="1">
    <source>
        <dbReference type="ARBA" id="ARBA00004418"/>
    </source>
</evidence>
<dbReference type="AlphaFoldDB" id="A0A5J4KAH9"/>
<feature type="domain" description="SsuA/THI5-like" evidence="5">
    <location>
        <begin position="58"/>
        <end position="271"/>
    </location>
</feature>
<name>A0A5J4KAH9_9CHLR</name>
<dbReference type="Gene3D" id="3.40.190.10">
    <property type="entry name" value="Periplasmic binding protein-like II"/>
    <property type="match status" value="2"/>
</dbReference>
<comment type="caution">
    <text evidence="6">The sequence shown here is derived from an EMBL/GenBank/DDBJ whole genome shotgun (WGS) entry which is preliminary data.</text>
</comment>
<dbReference type="Pfam" id="PF09084">
    <property type="entry name" value="NMT1"/>
    <property type="match status" value="1"/>
</dbReference>
<dbReference type="InterPro" id="IPR015168">
    <property type="entry name" value="SsuA/THI5"/>
</dbReference>
<dbReference type="RefSeq" id="WP_228026410.1">
    <property type="nucleotide sequence ID" value="NZ_BKZV01000003.1"/>
</dbReference>
<dbReference type="SUPFAM" id="SSF53850">
    <property type="entry name" value="Periplasmic binding protein-like II"/>
    <property type="match status" value="1"/>
</dbReference>
<dbReference type="EMBL" id="BKZV01000003">
    <property type="protein sequence ID" value="GER83717.1"/>
    <property type="molecule type" value="Genomic_DNA"/>
</dbReference>
<proteinExistence type="inferred from homology"/>
<organism evidence="6 7">
    <name type="scientific">Thermogemmatispora aurantia</name>
    <dbReference type="NCBI Taxonomy" id="2045279"/>
    <lineage>
        <taxon>Bacteria</taxon>
        <taxon>Bacillati</taxon>
        <taxon>Chloroflexota</taxon>
        <taxon>Ktedonobacteria</taxon>
        <taxon>Thermogemmatisporales</taxon>
        <taxon>Thermogemmatisporaceae</taxon>
        <taxon>Thermogemmatispora</taxon>
    </lineage>
</organism>
<dbReference type="Proteomes" id="UP000334820">
    <property type="component" value="Unassembled WGS sequence"/>
</dbReference>
<dbReference type="PROSITE" id="PS51257">
    <property type="entry name" value="PROKAR_LIPOPROTEIN"/>
    <property type="match status" value="1"/>
</dbReference>